<name>A0AAD9H1N0_9PEZI</name>
<keyword evidence="2" id="KW-1185">Reference proteome</keyword>
<proteinExistence type="predicted"/>
<accession>A0AAD9H1N0</accession>
<dbReference type="Proteomes" id="UP001232148">
    <property type="component" value="Unassembled WGS sequence"/>
</dbReference>
<reference evidence="1" key="1">
    <citation type="submission" date="2021-06" db="EMBL/GenBank/DDBJ databases">
        <title>Comparative genomics, transcriptomics and evolutionary studies reveal genomic signatures of adaptation to plant cell wall in hemibiotrophic fungi.</title>
        <authorList>
            <consortium name="DOE Joint Genome Institute"/>
            <person name="Baroncelli R."/>
            <person name="Diaz J.F."/>
            <person name="Benocci T."/>
            <person name="Peng M."/>
            <person name="Battaglia E."/>
            <person name="Haridas S."/>
            <person name="Andreopoulos W."/>
            <person name="Labutti K."/>
            <person name="Pangilinan J."/>
            <person name="Floch G.L."/>
            <person name="Makela M.R."/>
            <person name="Henrissat B."/>
            <person name="Grigoriev I.V."/>
            <person name="Crouch J.A."/>
            <person name="De Vries R.P."/>
            <person name="Sukno S.A."/>
            <person name="Thon M.R."/>
        </authorList>
    </citation>
    <scope>NUCLEOTIDE SEQUENCE</scope>
    <source>
        <strain evidence="1">MAFF235873</strain>
    </source>
</reference>
<evidence type="ECO:0000313" key="2">
    <source>
        <dbReference type="Proteomes" id="UP001232148"/>
    </source>
</evidence>
<gene>
    <name evidence="1" type="ORF">LX32DRAFT_659077</name>
</gene>
<organism evidence="1 2">
    <name type="scientific">Colletotrichum zoysiae</name>
    <dbReference type="NCBI Taxonomy" id="1216348"/>
    <lineage>
        <taxon>Eukaryota</taxon>
        <taxon>Fungi</taxon>
        <taxon>Dikarya</taxon>
        <taxon>Ascomycota</taxon>
        <taxon>Pezizomycotina</taxon>
        <taxon>Sordariomycetes</taxon>
        <taxon>Hypocreomycetidae</taxon>
        <taxon>Glomerellales</taxon>
        <taxon>Glomerellaceae</taxon>
        <taxon>Colletotrichum</taxon>
        <taxon>Colletotrichum graminicola species complex</taxon>
    </lineage>
</organism>
<protein>
    <submittedName>
        <fullName evidence="1">Uncharacterized protein</fullName>
    </submittedName>
</protein>
<sequence length="151" mass="16390">MTPLPTLCEQFLAVLCYNQGYQYPSSRFLIEPTYKPISARLPWAKGPADQPKPGLGCFNRHNTQAYSSNASLSPPSHPNDLGQTTWELHGAAISHSIVGMPLSQNVKHSEAASRRLSTCHQTLESPERRPARMACAYANAATHPGNACACA</sequence>
<comment type="caution">
    <text evidence="1">The sequence shown here is derived from an EMBL/GenBank/DDBJ whole genome shotgun (WGS) entry which is preliminary data.</text>
</comment>
<evidence type="ECO:0000313" key="1">
    <source>
        <dbReference type="EMBL" id="KAK2020425.1"/>
    </source>
</evidence>
<dbReference type="EMBL" id="MU843260">
    <property type="protein sequence ID" value="KAK2020425.1"/>
    <property type="molecule type" value="Genomic_DNA"/>
</dbReference>
<dbReference type="AlphaFoldDB" id="A0AAD9H1N0"/>